<dbReference type="AlphaFoldDB" id="Q1EPB8"/>
<reference evidence="2" key="1">
    <citation type="submission" date="2006-05" db="EMBL/GenBank/DDBJ databases">
        <authorList>
            <person name="Ciampi A.Y."/>
            <person name="Santos C.M.R."/>
            <person name="da Silva F.R."/>
            <person name="Pappas G.J. Jr"/>
            <person name="Ronning C.M."/>
            <person name="Haas B.J."/>
            <person name="Piffanelli P."/>
            <person name="Town C.D."/>
            <person name="Miller R.N.G."/>
            <person name="Souza M.T. Jr."/>
        </authorList>
    </citation>
    <scope>NUCLEOTIDE SEQUENCE</scope>
</reference>
<feature type="region of interest" description="Disordered" evidence="1">
    <location>
        <begin position="114"/>
        <end position="137"/>
    </location>
</feature>
<proteinExistence type="predicted"/>
<feature type="region of interest" description="Disordered" evidence="1">
    <location>
        <begin position="1"/>
        <end position="24"/>
    </location>
</feature>
<gene>
    <name evidence="2" type="ORF">MA4_78I12.80</name>
</gene>
<sequence length="137" mass="14876">MITLGVREFDGSSDSRQRFCGNKSEKSMSLSKTLVGTRQVDRLQFNYFAPVEPPKPGGGTAWAQSPSETGWCNRPSQEVAPLGLGLRALAERCNRLSQAVAPPELGLRALAGGATAPDKRWHPTEAQSSSFAKWCNR</sequence>
<feature type="region of interest" description="Disordered" evidence="1">
    <location>
        <begin position="51"/>
        <end position="70"/>
    </location>
</feature>
<name>Q1EPB8_MUSAC</name>
<evidence type="ECO:0000313" key="2">
    <source>
        <dbReference type="EMBL" id="ABF70039.1"/>
    </source>
</evidence>
<feature type="compositionally biased region" description="Basic and acidic residues" evidence="1">
    <location>
        <begin position="7"/>
        <end position="17"/>
    </location>
</feature>
<evidence type="ECO:0000256" key="1">
    <source>
        <dbReference type="SAM" id="MobiDB-lite"/>
    </source>
</evidence>
<dbReference type="EMBL" id="AC186750">
    <property type="protein sequence ID" value="ABF70039.1"/>
    <property type="molecule type" value="Genomic_DNA"/>
</dbReference>
<accession>Q1EPB8</accession>
<protein>
    <submittedName>
        <fullName evidence="2">Uncharacterized protein</fullName>
    </submittedName>
</protein>
<organism evidence="2">
    <name type="scientific">Musa acuminata</name>
    <name type="common">Banana</name>
    <name type="synonym">Musa cavendishii</name>
    <dbReference type="NCBI Taxonomy" id="4641"/>
    <lineage>
        <taxon>Eukaryota</taxon>
        <taxon>Viridiplantae</taxon>
        <taxon>Streptophyta</taxon>
        <taxon>Embryophyta</taxon>
        <taxon>Tracheophyta</taxon>
        <taxon>Spermatophyta</taxon>
        <taxon>Magnoliopsida</taxon>
        <taxon>Liliopsida</taxon>
        <taxon>Zingiberales</taxon>
        <taxon>Musaceae</taxon>
        <taxon>Musa</taxon>
    </lineage>
</organism>